<proteinExistence type="inferred from homology"/>
<dbReference type="PANTHER" id="PTHR11410:SF0">
    <property type="entry name" value="ATP SYNTHASE SUBUNIT A"/>
    <property type="match status" value="1"/>
</dbReference>
<feature type="transmembrane region" description="Helical" evidence="12">
    <location>
        <begin position="189"/>
        <end position="212"/>
    </location>
</feature>
<dbReference type="Gene3D" id="1.20.120.220">
    <property type="entry name" value="ATP synthase, F0 complex, subunit A"/>
    <property type="match status" value="1"/>
</dbReference>
<evidence type="ECO:0000256" key="9">
    <source>
        <dbReference type="ARBA" id="ARBA00023136"/>
    </source>
</evidence>
<keyword evidence="7 12" id="KW-1133">Transmembrane helix</keyword>
<evidence type="ECO:0000256" key="3">
    <source>
        <dbReference type="ARBA" id="ARBA00022448"/>
    </source>
</evidence>
<dbReference type="GO" id="GO:0045259">
    <property type="term" value="C:proton-transporting ATP synthase complex"/>
    <property type="evidence" value="ECO:0007669"/>
    <property type="project" value="UniProtKB-KW"/>
</dbReference>
<evidence type="ECO:0000256" key="10">
    <source>
        <dbReference type="ARBA" id="ARBA00023310"/>
    </source>
</evidence>
<geneLocation type="mitochondrion" evidence="13"/>
<sequence>MMTNLFSNFDPSSSIISIQMNWLSMTLILLIIPMKIWLTPSQQLTVWNKILLLINQELKTIMIPKKSMGLQIIMLSMFSMITLNNSMGLLPYIFTSTSHILFNLSLALPLWMTLMLYGWMNFTNHMFTHMVPQSTPPILMPFMVMIETISNIIRPWTLAIRLTANMIAGHLLMTLLGSSGSNCNISKTLITINIQFLLITLELAVALIQAYVFTVLSSLYSSEIN</sequence>
<dbReference type="SUPFAM" id="SSF81336">
    <property type="entry name" value="F1F0 ATP synthase subunit A"/>
    <property type="match status" value="1"/>
</dbReference>
<dbReference type="PROSITE" id="PS00449">
    <property type="entry name" value="ATPASE_A"/>
    <property type="match status" value="1"/>
</dbReference>
<evidence type="ECO:0000256" key="12">
    <source>
        <dbReference type="SAM" id="Phobius"/>
    </source>
</evidence>
<keyword evidence="4" id="KW-0138">CF(0)</keyword>
<dbReference type="PRINTS" id="PR00123">
    <property type="entry name" value="ATPASEA"/>
</dbReference>
<dbReference type="NCBIfam" id="TIGR01131">
    <property type="entry name" value="ATP_synt_6_or_A"/>
    <property type="match status" value="1"/>
</dbReference>
<feature type="transmembrane region" description="Helical" evidence="12">
    <location>
        <begin position="20"/>
        <end position="38"/>
    </location>
</feature>
<evidence type="ECO:0000256" key="7">
    <source>
        <dbReference type="ARBA" id="ARBA00022989"/>
    </source>
</evidence>
<keyword evidence="3" id="KW-0813">Transport</keyword>
<evidence type="ECO:0000256" key="11">
    <source>
        <dbReference type="RuleBase" id="RU004450"/>
    </source>
</evidence>
<name>A0A2P1H9H2_9NEOP</name>
<gene>
    <name evidence="13" type="primary">atp6</name>
</gene>
<dbReference type="InterPro" id="IPR035908">
    <property type="entry name" value="F0_ATP_A_sf"/>
</dbReference>
<keyword evidence="13" id="KW-0496">Mitochondrion</keyword>
<evidence type="ECO:0000256" key="8">
    <source>
        <dbReference type="ARBA" id="ARBA00023065"/>
    </source>
</evidence>
<dbReference type="GO" id="GO:0005743">
    <property type="term" value="C:mitochondrial inner membrane"/>
    <property type="evidence" value="ECO:0007669"/>
    <property type="project" value="UniProtKB-SubCell"/>
</dbReference>
<dbReference type="CDD" id="cd00310">
    <property type="entry name" value="ATP-synt_Fo_a_6"/>
    <property type="match status" value="1"/>
</dbReference>
<feature type="transmembrane region" description="Helical" evidence="12">
    <location>
        <begin position="100"/>
        <end position="122"/>
    </location>
</feature>
<keyword evidence="5 12" id="KW-0812">Transmembrane</keyword>
<evidence type="ECO:0000313" key="13">
    <source>
        <dbReference type="EMBL" id="AVN68179.1"/>
    </source>
</evidence>
<feature type="transmembrane region" description="Helical" evidence="12">
    <location>
        <begin position="134"/>
        <end position="153"/>
    </location>
</feature>
<dbReference type="Pfam" id="PF00119">
    <property type="entry name" value="ATP-synt_A"/>
    <property type="match status" value="1"/>
</dbReference>
<evidence type="ECO:0000256" key="6">
    <source>
        <dbReference type="ARBA" id="ARBA00022781"/>
    </source>
</evidence>
<dbReference type="AlphaFoldDB" id="A0A2P1H9H2"/>
<comment type="similarity">
    <text evidence="2">Belongs to the ATPase A chain family.</text>
</comment>
<accession>A0A2P1H9H2</accession>
<keyword evidence="10" id="KW-0066">ATP synthesis</keyword>
<dbReference type="InterPro" id="IPR023011">
    <property type="entry name" value="ATP_synth_F0_asu_AS"/>
</dbReference>
<evidence type="ECO:0000256" key="1">
    <source>
        <dbReference type="ARBA" id="ARBA00004141"/>
    </source>
</evidence>
<dbReference type="PANTHER" id="PTHR11410">
    <property type="entry name" value="ATP SYNTHASE SUBUNIT A"/>
    <property type="match status" value="1"/>
</dbReference>
<reference evidence="13" key="1">
    <citation type="journal article" date="2018" name="Mol. Biol. Evol.">
        <title>Transoceanic dispersal and plate tectonics shaped global cockroach distributions: evidence from mitochondrial phylogenomics.</title>
        <authorList>
            <person name="Bourguignon T."/>
            <person name="Qian T."/>
            <person name="Ho S.Y.W."/>
            <person name="Juna F."/>
            <person name="Wang Z."/>
            <person name="Arab D.A."/>
            <person name="Cameron S.L."/>
            <person name="Walker J."/>
            <person name="Rentz D."/>
            <person name="Evans T.A."/>
            <person name="Lo N."/>
        </authorList>
    </citation>
    <scope>NUCLEOTIDE SEQUENCE</scope>
</reference>
<evidence type="ECO:0000256" key="2">
    <source>
        <dbReference type="ARBA" id="ARBA00006810"/>
    </source>
</evidence>
<comment type="subcellular location">
    <subcellularLocation>
        <location evidence="1">Membrane</location>
        <topology evidence="1">Multi-pass membrane protein</topology>
    </subcellularLocation>
    <subcellularLocation>
        <location evidence="11">Mitochondrion inner membrane</location>
        <topology evidence="11">Multi-pass membrane protein</topology>
    </subcellularLocation>
</comment>
<dbReference type="InterPro" id="IPR045083">
    <property type="entry name" value="ATP_synth_F0_asu_bact/mt"/>
</dbReference>
<protein>
    <recommendedName>
        <fullName evidence="11">ATP synthase subunit a</fullName>
    </recommendedName>
</protein>
<feature type="transmembrane region" description="Helical" evidence="12">
    <location>
        <begin position="72"/>
        <end position="94"/>
    </location>
</feature>
<evidence type="ECO:0000256" key="4">
    <source>
        <dbReference type="ARBA" id="ARBA00022547"/>
    </source>
</evidence>
<dbReference type="GO" id="GO:0046933">
    <property type="term" value="F:proton-transporting ATP synthase activity, rotational mechanism"/>
    <property type="evidence" value="ECO:0007669"/>
    <property type="project" value="TreeGrafter"/>
</dbReference>
<keyword evidence="8" id="KW-0406">Ion transport</keyword>
<evidence type="ECO:0000256" key="5">
    <source>
        <dbReference type="ARBA" id="ARBA00022692"/>
    </source>
</evidence>
<dbReference type="InterPro" id="IPR000568">
    <property type="entry name" value="ATP_synth_F0_asu"/>
</dbReference>
<organism evidence="13">
    <name type="scientific">Nocticola sp. JW1 9/1</name>
    <dbReference type="NCBI Taxonomy" id="2093475"/>
    <lineage>
        <taxon>Eukaryota</taxon>
        <taxon>Metazoa</taxon>
        <taxon>Ecdysozoa</taxon>
        <taxon>Arthropoda</taxon>
        <taxon>Hexapoda</taxon>
        <taxon>Insecta</taxon>
        <taxon>Pterygota</taxon>
        <taxon>Neoptera</taxon>
        <taxon>Polyneoptera</taxon>
        <taxon>Dictyoptera</taxon>
        <taxon>Blattodea</taxon>
        <taxon>Corydioidea</taxon>
        <taxon>Nocticolidae</taxon>
        <taxon>Nocticola</taxon>
    </lineage>
</organism>
<keyword evidence="6" id="KW-0375">Hydrogen ion transport</keyword>
<dbReference type="EMBL" id="MG882221">
    <property type="protein sequence ID" value="AVN68179.1"/>
    <property type="molecule type" value="Genomic_DNA"/>
</dbReference>
<keyword evidence="9 12" id="KW-0472">Membrane</keyword>